<evidence type="ECO:0000256" key="2">
    <source>
        <dbReference type="ARBA" id="ARBA00022980"/>
    </source>
</evidence>
<dbReference type="InterPro" id="IPR008991">
    <property type="entry name" value="Translation_prot_SH3-like_sf"/>
</dbReference>
<gene>
    <name evidence="5" type="primary">rplS</name>
    <name evidence="5" type="ordered locus">ZICARI_231</name>
</gene>
<dbReference type="PANTHER" id="PTHR15680:SF9">
    <property type="entry name" value="LARGE RIBOSOMAL SUBUNIT PROTEIN BL19M"/>
    <property type="match status" value="1"/>
</dbReference>
<reference evidence="5 6" key="1">
    <citation type="journal article" date="2010" name="Genome Biol. Evol.">
        <title>Functional convergence in reduced genomes of bacterial symbionts spanning 200 My of evolution.</title>
        <authorList>
            <person name="McCutcheon J.P."/>
            <person name="Moran N.A."/>
        </authorList>
    </citation>
    <scope>NUCLEOTIDE SEQUENCE [LARGE SCALE GENOMIC DNA]</scope>
    <source>
        <strain evidence="5 6">CARI</strain>
    </source>
</reference>
<accession>E0TJ58</accession>
<dbReference type="PANTHER" id="PTHR15680">
    <property type="entry name" value="RIBOSOMAL PROTEIN L19"/>
    <property type="match status" value="1"/>
</dbReference>
<dbReference type="GO" id="GO:0006412">
    <property type="term" value="P:translation"/>
    <property type="evidence" value="ECO:0007669"/>
    <property type="project" value="InterPro"/>
</dbReference>
<proteinExistence type="inferred from homology"/>
<sequence>MNLINKIEKKKILKKKFPYFDSGDIISINLNIFENFKKKNQIFQGLVISRKNKGINTSFTLIKFSYGTWIKRIFKLYSYTINNIKILKKLKKKKKSKLYYLIKKKINF</sequence>
<keyword evidence="2" id="KW-0689">Ribosomal protein</keyword>
<dbReference type="HOGENOM" id="CLU_103507_1_0_4"/>
<evidence type="ECO:0000256" key="4">
    <source>
        <dbReference type="RuleBase" id="RU000559"/>
    </source>
</evidence>
<dbReference type="STRING" id="871271.ZICARI_231"/>
<dbReference type="KEGG" id="zin:ZICARI_231"/>
<comment type="similarity">
    <text evidence="1 4">Belongs to the bacterial ribosomal protein bL19 family.</text>
</comment>
<evidence type="ECO:0000313" key="5">
    <source>
        <dbReference type="EMBL" id="ADM89835.1"/>
    </source>
</evidence>
<keyword evidence="3 4" id="KW-0687">Ribonucleoprotein</keyword>
<dbReference type="AlphaFoldDB" id="E0TJ58"/>
<protein>
    <recommendedName>
        <fullName evidence="4">50S ribosomal protein L19</fullName>
    </recommendedName>
</protein>
<dbReference type="EMBL" id="CP002161">
    <property type="protein sequence ID" value="ADM89835.1"/>
    <property type="molecule type" value="Genomic_DNA"/>
</dbReference>
<dbReference type="Gene3D" id="2.30.30.790">
    <property type="match status" value="1"/>
</dbReference>
<organism evidence="5 6">
    <name type="scientific">Zinderia insecticola (strain CARI)</name>
    <dbReference type="NCBI Taxonomy" id="871271"/>
    <lineage>
        <taxon>Bacteria</taxon>
        <taxon>Pseudomonadati</taxon>
        <taxon>Pseudomonadota</taxon>
        <taxon>Betaproteobacteria</taxon>
        <taxon>Burkholderiales</taxon>
        <taxon>Oxalobacteraceae</taxon>
        <taxon>Candidatus Zinderia</taxon>
    </lineage>
</organism>
<dbReference type="InterPro" id="IPR038657">
    <property type="entry name" value="Ribosomal_bL19_sf"/>
</dbReference>
<name>E0TJ58_ZINIC</name>
<keyword evidence="6" id="KW-1185">Reference proteome</keyword>
<evidence type="ECO:0000313" key="6">
    <source>
        <dbReference type="Proteomes" id="UP000001303"/>
    </source>
</evidence>
<dbReference type="GO" id="GO:0005840">
    <property type="term" value="C:ribosome"/>
    <property type="evidence" value="ECO:0007669"/>
    <property type="project" value="UniProtKB-KW"/>
</dbReference>
<evidence type="ECO:0000256" key="3">
    <source>
        <dbReference type="ARBA" id="ARBA00023274"/>
    </source>
</evidence>
<dbReference type="InterPro" id="IPR001857">
    <property type="entry name" value="Ribosomal_bL19"/>
</dbReference>
<dbReference type="PRINTS" id="PR00061">
    <property type="entry name" value="RIBOSOMALL19"/>
</dbReference>
<evidence type="ECO:0000256" key="1">
    <source>
        <dbReference type="ARBA" id="ARBA00005781"/>
    </source>
</evidence>
<dbReference type="Pfam" id="PF01245">
    <property type="entry name" value="Ribosomal_L19"/>
    <property type="match status" value="1"/>
</dbReference>
<comment type="function">
    <text evidence="4">This protein is located at the 30S-50S ribosomal subunit interface and may play a role in the structure and function of the aminoacyl-tRNA binding site.</text>
</comment>
<dbReference type="GO" id="GO:0003735">
    <property type="term" value="F:structural constituent of ribosome"/>
    <property type="evidence" value="ECO:0007669"/>
    <property type="project" value="InterPro"/>
</dbReference>
<dbReference type="GO" id="GO:1990904">
    <property type="term" value="C:ribonucleoprotein complex"/>
    <property type="evidence" value="ECO:0007669"/>
    <property type="project" value="UniProtKB-KW"/>
</dbReference>
<dbReference type="SUPFAM" id="SSF50104">
    <property type="entry name" value="Translation proteins SH3-like domain"/>
    <property type="match status" value="1"/>
</dbReference>
<dbReference type="Proteomes" id="UP000001303">
    <property type="component" value="Chromosome"/>
</dbReference>
<reference key="2">
    <citation type="submission" date="2010-08" db="EMBL/GenBank/DDBJ databases">
        <title>Functional convergence in reduced genomes of bacterial symbionts spanning 200 million years of evolution.</title>
        <authorList>
            <person name="McCutcheon J.P."/>
            <person name="Moran N.A."/>
        </authorList>
    </citation>
    <scope>NUCLEOTIDE SEQUENCE</scope>
    <source>
        <strain>CARI</strain>
    </source>
</reference>